<dbReference type="Gene3D" id="2.130.10.10">
    <property type="entry name" value="YVTN repeat-like/Quinoprotein amine dehydrogenase"/>
    <property type="match status" value="2"/>
</dbReference>
<evidence type="ECO:0000256" key="2">
    <source>
        <dbReference type="ARBA" id="ARBA00022737"/>
    </source>
</evidence>
<dbReference type="AlphaFoldDB" id="A0A6M5YPV4"/>
<dbReference type="PROSITE" id="PS50294">
    <property type="entry name" value="WD_REPEATS_REGION"/>
    <property type="match status" value="1"/>
</dbReference>
<dbReference type="InterPro" id="IPR019775">
    <property type="entry name" value="WD40_repeat_CS"/>
</dbReference>
<keyword evidence="5" id="KW-1185">Reference proteome</keyword>
<accession>A0A6M5YPV4</accession>
<gene>
    <name evidence="4" type="ORF">FTUN_2880</name>
</gene>
<reference evidence="5" key="1">
    <citation type="submission" date="2020-05" db="EMBL/GenBank/DDBJ databases">
        <title>Frigoriglobus tundricola gen. nov., sp. nov., a psychrotolerant cellulolytic planctomycete of the family Gemmataceae with two divergent copies of 16S rRNA gene.</title>
        <authorList>
            <person name="Kulichevskaya I.S."/>
            <person name="Ivanova A.A."/>
            <person name="Naumoff D.G."/>
            <person name="Beletsky A.V."/>
            <person name="Rijpstra W.I.C."/>
            <person name="Sinninghe Damste J.S."/>
            <person name="Mardanov A.V."/>
            <person name="Ravin N.V."/>
            <person name="Dedysh S.N."/>
        </authorList>
    </citation>
    <scope>NUCLEOTIDE SEQUENCE [LARGE SCALE GENOMIC DNA]</scope>
    <source>
        <strain evidence="5">PL17</strain>
    </source>
</reference>
<organism evidence="4 5">
    <name type="scientific">Frigoriglobus tundricola</name>
    <dbReference type="NCBI Taxonomy" id="2774151"/>
    <lineage>
        <taxon>Bacteria</taxon>
        <taxon>Pseudomonadati</taxon>
        <taxon>Planctomycetota</taxon>
        <taxon>Planctomycetia</taxon>
        <taxon>Gemmatales</taxon>
        <taxon>Gemmataceae</taxon>
        <taxon>Frigoriglobus</taxon>
    </lineage>
</organism>
<dbReference type="PANTHER" id="PTHR19879">
    <property type="entry name" value="TRANSCRIPTION INITIATION FACTOR TFIID"/>
    <property type="match status" value="1"/>
</dbReference>
<keyword evidence="1 3" id="KW-0853">WD repeat</keyword>
<dbReference type="SUPFAM" id="SSF82171">
    <property type="entry name" value="DPP6 N-terminal domain-like"/>
    <property type="match status" value="1"/>
</dbReference>
<evidence type="ECO:0000256" key="3">
    <source>
        <dbReference type="PROSITE-ProRule" id="PRU00221"/>
    </source>
</evidence>
<dbReference type="KEGG" id="ftj:FTUN_2880"/>
<dbReference type="Proteomes" id="UP000503447">
    <property type="component" value="Chromosome"/>
</dbReference>
<dbReference type="Pfam" id="PF00400">
    <property type="entry name" value="WD40"/>
    <property type="match status" value="2"/>
</dbReference>
<sequence>MRVLRTAPGEVLDVAFSPDCRAVAAAVEGKGVFLWNLDSPTIAPVRYDAEDGYRPGGLGFSPDGRQLAWLTLNGRRTHDRDTRAAMTAAFPLYNANGMYHCSDAAGTRAVSNHSFPDHTLIGWKWVGDEWVHQWKLSTRELFVGRMTLAPAGDRFAMVTCVTQGGRWWEQPMRLEVRDAATAVELAAGSYPYRYAPRLQFHPTGCQVAGINNMTLLAWPLPAGGDPRLVQNDNRKHFTALAYHPNGHRLFVTSNDETVHVFDTQSLDRVSRYTWQLDKLSAVTISPDGSLAAAGSGNGNVVVWDLD</sequence>
<protein>
    <submittedName>
        <fullName evidence="4">Uncharacterized protein</fullName>
    </submittedName>
</protein>
<dbReference type="PROSITE" id="PS00678">
    <property type="entry name" value="WD_REPEATS_1"/>
    <property type="match status" value="1"/>
</dbReference>
<evidence type="ECO:0000313" key="4">
    <source>
        <dbReference type="EMBL" id="QJW95333.1"/>
    </source>
</evidence>
<evidence type="ECO:0000313" key="5">
    <source>
        <dbReference type="Proteomes" id="UP000503447"/>
    </source>
</evidence>
<dbReference type="PROSITE" id="PS50082">
    <property type="entry name" value="WD_REPEATS_2"/>
    <property type="match status" value="1"/>
</dbReference>
<dbReference type="InterPro" id="IPR015943">
    <property type="entry name" value="WD40/YVTN_repeat-like_dom_sf"/>
</dbReference>
<evidence type="ECO:0000256" key="1">
    <source>
        <dbReference type="ARBA" id="ARBA00022574"/>
    </source>
</evidence>
<dbReference type="PANTHER" id="PTHR19879:SF9">
    <property type="entry name" value="TRANSCRIPTION INITIATION FACTOR TFIID SUBUNIT 5"/>
    <property type="match status" value="1"/>
</dbReference>
<dbReference type="RefSeq" id="WP_171471136.1">
    <property type="nucleotide sequence ID" value="NZ_CP053452.2"/>
</dbReference>
<feature type="repeat" description="WD" evidence="3">
    <location>
        <begin position="272"/>
        <end position="306"/>
    </location>
</feature>
<dbReference type="EMBL" id="CP053452">
    <property type="protein sequence ID" value="QJW95333.1"/>
    <property type="molecule type" value="Genomic_DNA"/>
</dbReference>
<dbReference type="SMART" id="SM00320">
    <property type="entry name" value="WD40"/>
    <property type="match status" value="3"/>
</dbReference>
<name>A0A6M5YPV4_9BACT</name>
<dbReference type="InterPro" id="IPR001680">
    <property type="entry name" value="WD40_rpt"/>
</dbReference>
<keyword evidence="2" id="KW-0677">Repeat</keyword>
<proteinExistence type="predicted"/>